<dbReference type="EMBL" id="ATHI01000026">
    <property type="protein sequence ID" value="EPR33147.1"/>
    <property type="molecule type" value="Genomic_DNA"/>
</dbReference>
<proteinExistence type="predicted"/>
<organism evidence="3 4">
    <name type="scientific">Alkalidesulfovibrio alkalitolerans DSM 16529</name>
    <dbReference type="NCBI Taxonomy" id="1121439"/>
    <lineage>
        <taxon>Bacteria</taxon>
        <taxon>Pseudomonadati</taxon>
        <taxon>Thermodesulfobacteriota</taxon>
        <taxon>Desulfovibrionia</taxon>
        <taxon>Desulfovibrionales</taxon>
        <taxon>Desulfovibrionaceae</taxon>
        <taxon>Alkalidesulfovibrio</taxon>
    </lineage>
</organism>
<dbReference type="Pfam" id="PF04784">
    <property type="entry name" value="DUF547"/>
    <property type="match status" value="1"/>
</dbReference>
<dbReference type="STRING" id="1121439.dsat_0588"/>
<evidence type="ECO:0000256" key="1">
    <source>
        <dbReference type="SAM" id="SignalP"/>
    </source>
</evidence>
<dbReference type="InterPro" id="IPR006869">
    <property type="entry name" value="DUF547"/>
</dbReference>
<dbReference type="PANTHER" id="PTHR46361:SF3">
    <property type="entry name" value="ELECTRON CARRIER_ PROTEIN DISULFIDE OXIDOREDUCTASE"/>
    <property type="match status" value="1"/>
</dbReference>
<keyword evidence="4" id="KW-1185">Reference proteome</keyword>
<evidence type="ECO:0000313" key="3">
    <source>
        <dbReference type="EMBL" id="EPR33147.1"/>
    </source>
</evidence>
<evidence type="ECO:0000313" key="4">
    <source>
        <dbReference type="Proteomes" id="UP000014975"/>
    </source>
</evidence>
<keyword evidence="1" id="KW-0732">Signal</keyword>
<name>S7T7P5_9BACT</name>
<dbReference type="RefSeq" id="WP_020887282.1">
    <property type="nucleotide sequence ID" value="NZ_ATHI01000026.1"/>
</dbReference>
<sequence length="254" mass="29020">MRRIMQILLGAALVCVLAGGAHARVDNSLYAELLARHVVDGLVDYAGLKADEDKLDAYLAILAAVKTDKLTEMQAYAHYLNVYNAWTLKLILKHYPGISSIKDIGGFFTNPWRIRFVELDGELVHLDHVEHEILRPRFRDPRVHFAVNCASMGCPRLHARPFEPEDLETTLDELTRANINDPAFNRLENGTLRLVKVFDWFGGDWGNDAEKLAFVLRYADDELRGRIESRQGGVRIRYTDWDWSLNDVSKGREK</sequence>
<comment type="caution">
    <text evidence="3">The sequence shown here is derived from an EMBL/GenBank/DDBJ whole genome shotgun (WGS) entry which is preliminary data.</text>
</comment>
<dbReference type="Proteomes" id="UP000014975">
    <property type="component" value="Unassembled WGS sequence"/>
</dbReference>
<feature type="domain" description="DUF547" evidence="2">
    <location>
        <begin position="68"/>
        <end position="176"/>
    </location>
</feature>
<dbReference type="PANTHER" id="PTHR46361">
    <property type="entry name" value="ELECTRON CARRIER/ PROTEIN DISULFIDE OXIDOREDUCTASE"/>
    <property type="match status" value="1"/>
</dbReference>
<protein>
    <recommendedName>
        <fullName evidence="2">DUF547 domain-containing protein</fullName>
    </recommendedName>
</protein>
<dbReference type="PATRIC" id="fig|1121439.3.peg.1944"/>
<feature type="chain" id="PRO_5004557046" description="DUF547 domain-containing protein" evidence="1">
    <location>
        <begin position="24"/>
        <end position="254"/>
    </location>
</feature>
<gene>
    <name evidence="3" type="ORF">dsat_0588</name>
</gene>
<dbReference type="AlphaFoldDB" id="S7T7P5"/>
<reference evidence="3 4" key="1">
    <citation type="journal article" date="2013" name="Genome Announc.">
        <title>Draft genome sequences for three mercury-methylating, sulfate-reducing bacteria.</title>
        <authorList>
            <person name="Brown S.D."/>
            <person name="Hurt R.A.Jr."/>
            <person name="Gilmour C.C."/>
            <person name="Elias D.A."/>
        </authorList>
    </citation>
    <scope>NUCLEOTIDE SEQUENCE [LARGE SCALE GENOMIC DNA]</scope>
    <source>
        <strain evidence="3 4">DSM 16529</strain>
    </source>
</reference>
<dbReference type="OrthoDB" id="526867at2"/>
<dbReference type="eggNOG" id="COG0398">
    <property type="taxonomic scope" value="Bacteria"/>
</dbReference>
<evidence type="ECO:0000259" key="2">
    <source>
        <dbReference type="Pfam" id="PF04784"/>
    </source>
</evidence>
<feature type="signal peptide" evidence="1">
    <location>
        <begin position="1"/>
        <end position="23"/>
    </location>
</feature>
<accession>S7T7P5</accession>